<dbReference type="AlphaFoldDB" id="A0AAE0JB15"/>
<dbReference type="RefSeq" id="XP_062679306.1">
    <property type="nucleotide sequence ID" value="XM_062822562.1"/>
</dbReference>
<protein>
    <submittedName>
        <fullName evidence="3">Uncharacterized protein</fullName>
    </submittedName>
</protein>
<feature type="signal peptide" evidence="2">
    <location>
        <begin position="1"/>
        <end position="25"/>
    </location>
</feature>
<comment type="caution">
    <text evidence="3">The sequence shown here is derived from an EMBL/GenBank/DDBJ whole genome shotgun (WGS) entry which is preliminary data.</text>
</comment>
<reference evidence="3" key="2">
    <citation type="submission" date="2023-06" db="EMBL/GenBank/DDBJ databases">
        <authorList>
            <consortium name="Lawrence Berkeley National Laboratory"/>
            <person name="Haridas S."/>
            <person name="Hensen N."/>
            <person name="Bonometti L."/>
            <person name="Westerberg I."/>
            <person name="Brannstrom I.O."/>
            <person name="Guillou S."/>
            <person name="Cros-Aarteil S."/>
            <person name="Calhoun S."/>
            <person name="Kuo A."/>
            <person name="Mondo S."/>
            <person name="Pangilinan J."/>
            <person name="Riley R."/>
            <person name="Labutti K."/>
            <person name="Andreopoulos B."/>
            <person name="Lipzen A."/>
            <person name="Chen C."/>
            <person name="Yanf M."/>
            <person name="Daum C."/>
            <person name="Ng V."/>
            <person name="Clum A."/>
            <person name="Steindorff A."/>
            <person name="Ohm R."/>
            <person name="Martin F."/>
            <person name="Silar P."/>
            <person name="Natvig D."/>
            <person name="Lalanne C."/>
            <person name="Gautier V."/>
            <person name="Ament-Velasquez S.L."/>
            <person name="Kruys A."/>
            <person name="Hutchinson M.I."/>
            <person name="Powell A.J."/>
            <person name="Barry K."/>
            <person name="Miller A.N."/>
            <person name="Grigoriev I.V."/>
            <person name="Debuchy R."/>
            <person name="Gladieux P."/>
            <person name="Thoren M.H."/>
            <person name="Johannesson H."/>
        </authorList>
    </citation>
    <scope>NUCLEOTIDE SEQUENCE</scope>
    <source>
        <strain evidence="3">CBS 560.94</strain>
    </source>
</reference>
<accession>A0AAE0JB15</accession>
<organism evidence="3 4">
    <name type="scientific">Neurospora tetraspora</name>
    <dbReference type="NCBI Taxonomy" id="94610"/>
    <lineage>
        <taxon>Eukaryota</taxon>
        <taxon>Fungi</taxon>
        <taxon>Dikarya</taxon>
        <taxon>Ascomycota</taxon>
        <taxon>Pezizomycotina</taxon>
        <taxon>Sordariomycetes</taxon>
        <taxon>Sordariomycetidae</taxon>
        <taxon>Sordariales</taxon>
        <taxon>Sordariaceae</taxon>
        <taxon>Neurospora</taxon>
    </lineage>
</organism>
<evidence type="ECO:0000256" key="2">
    <source>
        <dbReference type="SAM" id="SignalP"/>
    </source>
</evidence>
<keyword evidence="4" id="KW-1185">Reference proteome</keyword>
<evidence type="ECO:0000313" key="3">
    <source>
        <dbReference type="EMBL" id="KAK3340364.1"/>
    </source>
</evidence>
<proteinExistence type="predicted"/>
<dbReference type="EMBL" id="JAUEPP010000006">
    <property type="protein sequence ID" value="KAK3340364.1"/>
    <property type="molecule type" value="Genomic_DNA"/>
</dbReference>
<gene>
    <name evidence="3" type="ORF">B0H65DRAFT_256769</name>
</gene>
<dbReference type="Proteomes" id="UP001278500">
    <property type="component" value="Unassembled WGS sequence"/>
</dbReference>
<feature type="compositionally biased region" description="Polar residues" evidence="1">
    <location>
        <begin position="146"/>
        <end position="162"/>
    </location>
</feature>
<evidence type="ECO:0000256" key="1">
    <source>
        <dbReference type="SAM" id="MobiDB-lite"/>
    </source>
</evidence>
<feature type="chain" id="PRO_5042291279" evidence="2">
    <location>
        <begin position="26"/>
        <end position="269"/>
    </location>
</feature>
<dbReference type="GeneID" id="87859716"/>
<feature type="compositionally biased region" description="Low complexity" evidence="1">
    <location>
        <begin position="177"/>
        <end position="205"/>
    </location>
</feature>
<evidence type="ECO:0000313" key="4">
    <source>
        <dbReference type="Proteomes" id="UP001278500"/>
    </source>
</evidence>
<feature type="region of interest" description="Disordered" evidence="1">
    <location>
        <begin position="115"/>
        <end position="205"/>
    </location>
</feature>
<reference evidence="3" key="1">
    <citation type="journal article" date="2023" name="Mol. Phylogenet. Evol.">
        <title>Genome-scale phylogeny and comparative genomics of the fungal order Sordariales.</title>
        <authorList>
            <person name="Hensen N."/>
            <person name="Bonometti L."/>
            <person name="Westerberg I."/>
            <person name="Brannstrom I.O."/>
            <person name="Guillou S."/>
            <person name="Cros-Aarteil S."/>
            <person name="Calhoun S."/>
            <person name="Haridas S."/>
            <person name="Kuo A."/>
            <person name="Mondo S."/>
            <person name="Pangilinan J."/>
            <person name="Riley R."/>
            <person name="LaButti K."/>
            <person name="Andreopoulos B."/>
            <person name="Lipzen A."/>
            <person name="Chen C."/>
            <person name="Yan M."/>
            <person name="Daum C."/>
            <person name="Ng V."/>
            <person name="Clum A."/>
            <person name="Steindorff A."/>
            <person name="Ohm R.A."/>
            <person name="Martin F."/>
            <person name="Silar P."/>
            <person name="Natvig D.O."/>
            <person name="Lalanne C."/>
            <person name="Gautier V."/>
            <person name="Ament-Velasquez S.L."/>
            <person name="Kruys A."/>
            <person name="Hutchinson M.I."/>
            <person name="Powell A.J."/>
            <person name="Barry K."/>
            <person name="Miller A.N."/>
            <person name="Grigoriev I.V."/>
            <person name="Debuchy R."/>
            <person name="Gladieux P."/>
            <person name="Hiltunen Thoren M."/>
            <person name="Johannesson H."/>
        </authorList>
    </citation>
    <scope>NUCLEOTIDE SEQUENCE</scope>
    <source>
        <strain evidence="3">CBS 560.94</strain>
    </source>
</reference>
<feature type="compositionally biased region" description="Polar residues" evidence="1">
    <location>
        <begin position="115"/>
        <end position="139"/>
    </location>
</feature>
<keyword evidence="2" id="KW-0732">Signal</keyword>
<sequence length="269" mass="28191">MATPRAAKPLQWLALFIMVLITASAAITLDDIQPITSLSISRNCLLTYRRPLQGCDSDDFNGNKCSRSCAQGVLRIEDLLQLSCPDDTAPANSLLAMALGDQLLDFLCPDEPQTIPTSFTSEGTTLTLSSVQPEMTTTPKAYPTHTMRTSTTEKPVESTTSEGPAPSAGGKAPNAPEPTVTSELESVSTTTPVSATSESPLGTTSDAVISTSSITSSVQTIVGNPPIRGGGGSPFDLPFGVISGQQRLSMSGFRAAFNTLFLGALYLLL</sequence>
<name>A0AAE0JB15_9PEZI</name>